<dbReference type="Pfam" id="PF17107">
    <property type="entry name" value="SesA"/>
    <property type="match status" value="1"/>
</dbReference>
<evidence type="ECO:0000313" key="3">
    <source>
        <dbReference type="EMBL" id="KAH6881025.1"/>
    </source>
</evidence>
<name>A0A9P8VZC9_9HYPO</name>
<protein>
    <submittedName>
        <fullName evidence="3">WD domain-containing protein</fullName>
    </submittedName>
</protein>
<feature type="domain" description="NACHT-NTPase and P-loop NTPases N-terminal" evidence="2">
    <location>
        <begin position="8"/>
        <end position="139"/>
    </location>
</feature>
<sequence length="229" mass="24902">MDPLSIILATISLLEATSTAYEAIKHVTGLPKAFEKVNESLPLAQDTLRSARDTLTSTEKATIGPIVGKCEEKAKALLDIFEKVEAKHKEHKEHQASEDTKNWPVVDFYRKTLRNLGRMAKAHRVEALMQDIMEELKELAINKIFKTATDAQVTRLEKAIEELAKVEPSVPDSDLEDLGMVNISQLVASGGKGNQGVATGSANQNNVFGSEFNSGGGAMSFGMGFLSNQ</sequence>
<accession>A0A9P8VZC9</accession>
<keyword evidence="1" id="KW-0732">Signal</keyword>
<gene>
    <name evidence="3" type="ORF">B0T10DRAFT_580777</name>
</gene>
<feature type="chain" id="PRO_5040464558" evidence="1">
    <location>
        <begin position="17"/>
        <end position="229"/>
    </location>
</feature>
<evidence type="ECO:0000259" key="2">
    <source>
        <dbReference type="Pfam" id="PF17107"/>
    </source>
</evidence>
<organism evidence="3 4">
    <name type="scientific">Thelonectria olida</name>
    <dbReference type="NCBI Taxonomy" id="1576542"/>
    <lineage>
        <taxon>Eukaryota</taxon>
        <taxon>Fungi</taxon>
        <taxon>Dikarya</taxon>
        <taxon>Ascomycota</taxon>
        <taxon>Pezizomycotina</taxon>
        <taxon>Sordariomycetes</taxon>
        <taxon>Hypocreomycetidae</taxon>
        <taxon>Hypocreales</taxon>
        <taxon>Nectriaceae</taxon>
        <taxon>Thelonectria</taxon>
    </lineage>
</organism>
<reference evidence="3 4" key="1">
    <citation type="journal article" date="2021" name="Nat. Commun.">
        <title>Genetic determinants of endophytism in the Arabidopsis root mycobiome.</title>
        <authorList>
            <person name="Mesny F."/>
            <person name="Miyauchi S."/>
            <person name="Thiergart T."/>
            <person name="Pickel B."/>
            <person name="Atanasova L."/>
            <person name="Karlsson M."/>
            <person name="Huettel B."/>
            <person name="Barry K.W."/>
            <person name="Haridas S."/>
            <person name="Chen C."/>
            <person name="Bauer D."/>
            <person name="Andreopoulos W."/>
            <person name="Pangilinan J."/>
            <person name="LaButti K."/>
            <person name="Riley R."/>
            <person name="Lipzen A."/>
            <person name="Clum A."/>
            <person name="Drula E."/>
            <person name="Henrissat B."/>
            <person name="Kohler A."/>
            <person name="Grigoriev I.V."/>
            <person name="Martin F.M."/>
            <person name="Hacquard S."/>
        </authorList>
    </citation>
    <scope>NUCLEOTIDE SEQUENCE [LARGE SCALE GENOMIC DNA]</scope>
    <source>
        <strain evidence="3 4">MPI-CAGE-CH-0241</strain>
    </source>
</reference>
<dbReference type="Proteomes" id="UP000777438">
    <property type="component" value="Unassembled WGS sequence"/>
</dbReference>
<dbReference type="EMBL" id="JAGPYM010000024">
    <property type="protein sequence ID" value="KAH6881025.1"/>
    <property type="molecule type" value="Genomic_DNA"/>
</dbReference>
<comment type="caution">
    <text evidence="3">The sequence shown here is derived from an EMBL/GenBank/DDBJ whole genome shotgun (WGS) entry which is preliminary data.</text>
</comment>
<dbReference type="OrthoDB" id="195446at2759"/>
<proteinExistence type="predicted"/>
<dbReference type="AlphaFoldDB" id="A0A9P8VZC9"/>
<evidence type="ECO:0000256" key="1">
    <source>
        <dbReference type="SAM" id="SignalP"/>
    </source>
</evidence>
<evidence type="ECO:0000313" key="4">
    <source>
        <dbReference type="Proteomes" id="UP000777438"/>
    </source>
</evidence>
<dbReference type="InterPro" id="IPR031352">
    <property type="entry name" value="SesA"/>
</dbReference>
<feature type="signal peptide" evidence="1">
    <location>
        <begin position="1"/>
        <end position="16"/>
    </location>
</feature>
<keyword evidence="4" id="KW-1185">Reference proteome</keyword>